<reference evidence="2" key="1">
    <citation type="submission" date="2015-02" db="EMBL/GenBank/DDBJ databases">
        <title>Genome sequencing for Strongylocentrotus purpuratus.</title>
        <authorList>
            <person name="Murali S."/>
            <person name="Liu Y."/>
            <person name="Vee V."/>
            <person name="English A."/>
            <person name="Wang M."/>
            <person name="Skinner E."/>
            <person name="Han Y."/>
            <person name="Muzny D.M."/>
            <person name="Worley K.C."/>
            <person name="Gibbs R.A."/>
        </authorList>
    </citation>
    <scope>NUCLEOTIDE SEQUENCE</scope>
</reference>
<evidence type="ECO:0000313" key="2">
    <source>
        <dbReference type="Proteomes" id="UP000007110"/>
    </source>
</evidence>
<dbReference type="EnsemblMetazoa" id="XM_003725803">
    <property type="protein sequence ID" value="XP_003725851"/>
    <property type="gene ID" value="LOC100890294"/>
</dbReference>
<dbReference type="InterPro" id="IPR029206">
    <property type="entry name" value="DUF4532"/>
</dbReference>
<dbReference type="PANTHER" id="PTHR35156">
    <property type="entry name" value="TESTIS-EXPRESSED PROTEIN 52"/>
    <property type="match status" value="1"/>
</dbReference>
<sequence>MASEVSTLPLYNYFDNSPELLLQEREYIYDDKSAHQTSFKLRPIQARCAKRPPRSLSNIEIKHKLRTSVQESCKPEPSDAFRMWVESGRRAPPFPPSWDAQYNSNVWRNFSHGEGYKIATPGRRVKETIAAIYPVAIPSHSEMGDHTFTKFLSEVPVIRDTKKRHLAIAHSMRELEDFQRLKLRSQMRVPPMDMDGNIAPPEGFVRHERRFNGEPHSTVTTKFREMNEIDRESQRSKLGTHMTSPNRLWKISFKDNHPEYEKVIKDTAEKKALLKQRKEQKNTAPLEIYFK</sequence>
<dbReference type="InParanoid" id="A0A7M7GH29"/>
<dbReference type="OrthoDB" id="10017413at2759"/>
<proteinExistence type="predicted"/>
<keyword evidence="2" id="KW-1185">Reference proteome</keyword>
<dbReference type="AlphaFoldDB" id="A0A7M7GH29"/>
<evidence type="ECO:0000313" key="1">
    <source>
        <dbReference type="EnsemblMetazoa" id="XP_003725851"/>
    </source>
</evidence>
<protein>
    <submittedName>
        <fullName evidence="1">Uncharacterized protein</fullName>
    </submittedName>
</protein>
<dbReference type="GeneID" id="100890294"/>
<dbReference type="KEGG" id="spu:100890294"/>
<dbReference type="Pfam" id="PF15046">
    <property type="entry name" value="DUF4532"/>
    <property type="match status" value="1"/>
</dbReference>
<organism evidence="1 2">
    <name type="scientific">Strongylocentrotus purpuratus</name>
    <name type="common">Purple sea urchin</name>
    <dbReference type="NCBI Taxonomy" id="7668"/>
    <lineage>
        <taxon>Eukaryota</taxon>
        <taxon>Metazoa</taxon>
        <taxon>Echinodermata</taxon>
        <taxon>Eleutherozoa</taxon>
        <taxon>Echinozoa</taxon>
        <taxon>Echinoidea</taxon>
        <taxon>Euechinoidea</taxon>
        <taxon>Echinacea</taxon>
        <taxon>Camarodonta</taxon>
        <taxon>Echinidea</taxon>
        <taxon>Strongylocentrotidae</taxon>
        <taxon>Strongylocentrotus</taxon>
    </lineage>
</organism>
<dbReference type="PANTHER" id="PTHR35156:SF1">
    <property type="entry name" value="TESTIS-EXPRESSED PROTEIN 52"/>
    <property type="match status" value="1"/>
</dbReference>
<dbReference type="Proteomes" id="UP000007110">
    <property type="component" value="Unassembled WGS sequence"/>
</dbReference>
<dbReference type="OMA" id="QHTWGFH"/>
<accession>A0A7M7GH29</accession>
<reference evidence="1" key="2">
    <citation type="submission" date="2021-01" db="UniProtKB">
        <authorList>
            <consortium name="EnsemblMetazoa"/>
        </authorList>
    </citation>
    <scope>IDENTIFICATION</scope>
</reference>
<dbReference type="RefSeq" id="XP_003725851.1">
    <property type="nucleotide sequence ID" value="XM_003725803.3"/>
</dbReference>
<name>A0A7M7GH29_STRPU</name>